<proteinExistence type="inferred from homology"/>
<comment type="caution">
    <text evidence="4">The sequence shown here is derived from an EMBL/GenBank/DDBJ whole genome shotgun (WGS) entry which is preliminary data.</text>
</comment>
<name>A0AA35GER0_9BURK</name>
<dbReference type="EMBL" id="CAHPSC010000003">
    <property type="protein sequence ID" value="CAB5661248.1"/>
    <property type="molecule type" value="Genomic_DNA"/>
</dbReference>
<dbReference type="Gene3D" id="3.30.700.10">
    <property type="entry name" value="Glycoprotein, Type 4 Pilin"/>
    <property type="match status" value="1"/>
</dbReference>
<evidence type="ECO:0000256" key="1">
    <source>
        <dbReference type="ARBA" id="ARBA00005233"/>
    </source>
</evidence>
<keyword evidence="3" id="KW-1133">Transmembrane helix</keyword>
<evidence type="ECO:0000313" key="5">
    <source>
        <dbReference type="Proteomes" id="UP000834458"/>
    </source>
</evidence>
<reference evidence="4" key="1">
    <citation type="submission" date="2020-05" db="EMBL/GenBank/DDBJ databases">
        <authorList>
            <person name="Delgado-Blas J."/>
        </authorList>
    </citation>
    <scope>NUCLEOTIDE SEQUENCE</scope>
    <source>
        <strain evidence="4">BB1454</strain>
    </source>
</reference>
<dbReference type="SUPFAM" id="SSF54523">
    <property type="entry name" value="Pili subunits"/>
    <property type="match status" value="1"/>
</dbReference>
<protein>
    <submittedName>
        <fullName evidence="4">Pilin</fullName>
    </submittedName>
</protein>
<evidence type="ECO:0000256" key="3">
    <source>
        <dbReference type="SAM" id="Phobius"/>
    </source>
</evidence>
<evidence type="ECO:0000313" key="4">
    <source>
        <dbReference type="EMBL" id="CAB5661248.1"/>
    </source>
</evidence>
<keyword evidence="3" id="KW-0812">Transmembrane</keyword>
<sequence length="198" mass="20214">MKRTMQKGFTLIELMIVVAIIGILAAVALPAYQSYTQKARFAEVVLQGSACRADVGAKYQTSMSALSATNPGPGGWGCEIPVNGTNAVAGKYVTEVATNDVGAVRLSIKDVNGELGGIPDGNFLYFIPTETDGTPITTAKLTASGTANLAGKQVGGMKCYAASGAAAQLKKLLPGSCTIGTLPEMGTTWVSGTTSGTT</sequence>
<dbReference type="PROSITE" id="PS00409">
    <property type="entry name" value="PROKAR_NTER_METHYL"/>
    <property type="match status" value="1"/>
</dbReference>
<evidence type="ECO:0000256" key="2">
    <source>
        <dbReference type="ARBA" id="ARBA00022481"/>
    </source>
</evidence>
<dbReference type="InterPro" id="IPR012902">
    <property type="entry name" value="N_methyl_site"/>
</dbReference>
<feature type="transmembrane region" description="Helical" evidence="3">
    <location>
        <begin position="12"/>
        <end position="32"/>
    </location>
</feature>
<dbReference type="Proteomes" id="UP000834458">
    <property type="component" value="Unassembled WGS sequence"/>
</dbReference>
<accession>A0AA35GER0</accession>
<dbReference type="AlphaFoldDB" id="A0AA35GER0"/>
<comment type="similarity">
    <text evidence="1">Belongs to the N-Me-Phe pilin family.</text>
</comment>
<gene>
    <name evidence="4" type="primary">pilE_1</name>
    <name evidence="4" type="ORF">GHA_00322</name>
</gene>
<keyword evidence="3" id="KW-0472">Membrane</keyword>
<dbReference type="Pfam" id="PF07963">
    <property type="entry name" value="N_methyl"/>
    <property type="match status" value="1"/>
</dbReference>
<dbReference type="PANTHER" id="PTHR30093:SF34">
    <property type="entry name" value="PREPILIN PEPTIDASE-DEPENDENT PROTEIN D"/>
    <property type="match status" value="1"/>
</dbReference>
<keyword evidence="2" id="KW-0488">Methylation</keyword>
<dbReference type="InterPro" id="IPR045584">
    <property type="entry name" value="Pilin-like"/>
</dbReference>
<dbReference type="NCBIfam" id="TIGR02532">
    <property type="entry name" value="IV_pilin_GFxxxE"/>
    <property type="match status" value="1"/>
</dbReference>
<dbReference type="PANTHER" id="PTHR30093">
    <property type="entry name" value="GENERAL SECRETION PATHWAY PROTEIN G"/>
    <property type="match status" value="1"/>
</dbReference>
<organism evidence="4 5">
    <name type="scientific">Comamonas aquatica</name>
    <dbReference type="NCBI Taxonomy" id="225991"/>
    <lineage>
        <taxon>Bacteria</taxon>
        <taxon>Pseudomonadati</taxon>
        <taxon>Pseudomonadota</taxon>
        <taxon>Betaproteobacteria</taxon>
        <taxon>Burkholderiales</taxon>
        <taxon>Comamonadaceae</taxon>
        <taxon>Comamonas</taxon>
    </lineage>
</organism>